<evidence type="ECO:0000313" key="1">
    <source>
        <dbReference type="EMBL" id="KAK3683151.1"/>
    </source>
</evidence>
<reference evidence="1" key="1">
    <citation type="submission" date="2023-07" db="EMBL/GenBank/DDBJ databases">
        <title>Black Yeasts Isolated from many extreme environments.</title>
        <authorList>
            <person name="Coleine C."/>
            <person name="Stajich J.E."/>
            <person name="Selbmann L."/>
        </authorList>
    </citation>
    <scope>NUCLEOTIDE SEQUENCE</scope>
    <source>
        <strain evidence="1">CCFEE 5714</strain>
    </source>
</reference>
<keyword evidence="2" id="KW-1185">Reference proteome</keyword>
<accession>A0ACC3MB11</accession>
<organism evidence="1 2">
    <name type="scientific">Vermiconidia calcicola</name>
    <dbReference type="NCBI Taxonomy" id="1690605"/>
    <lineage>
        <taxon>Eukaryota</taxon>
        <taxon>Fungi</taxon>
        <taxon>Dikarya</taxon>
        <taxon>Ascomycota</taxon>
        <taxon>Pezizomycotina</taxon>
        <taxon>Dothideomycetes</taxon>
        <taxon>Dothideomycetidae</taxon>
        <taxon>Mycosphaerellales</taxon>
        <taxon>Extremaceae</taxon>
        <taxon>Vermiconidia</taxon>
    </lineage>
</organism>
<gene>
    <name evidence="1" type="ORF">LTR37_020513</name>
</gene>
<dbReference type="EMBL" id="JAUTXU010000365">
    <property type="protein sequence ID" value="KAK3683151.1"/>
    <property type="molecule type" value="Genomic_DNA"/>
</dbReference>
<proteinExistence type="predicted"/>
<sequence length="756" mass="82042">MDPVTDLAEPDEARPAKRVRLDAPVETTQELQEEMIDDEGWDDIYGDPGTPPVVAEPSTAGGIPLMPELEQAVATANVEEQAQAPQRQEDDDGVPIEAIDNGDELVAQEPYPASTEEPAARMLHETAEIEVGEPHQDSGLETETATEQTEAVEAINGGKETDSQHGSGEEPTASALAIDNIDVAQSQPLLEGDPEFTAAAAAQKGNQEAEWQFDPSDAESSSDSDSSSENSSGDDDSGSEGGYEMLDPATAAKILMSGEGDDEDGGKGKNGTGDHQPRTANEVKEEIVPKPNVVVTEAMKITYLGIVDRTVESLVLIKAETPGEYQVLEAGSVLCNEKREVLGAVAETLGRVQEPMYSVAFTNAKEIEDAGLEYGTKIYYVDGHSTFVFTQPLKNMKGTDASNIHDEEVGEDELEFSDDEKEAEYKRHKKAAKRGGRGGLSRSAFNEERATRSFGAPGHDSGQTFVNGSDAPQQQFGGGLSYDDGDVQEEFYSPLKRPDNLSQLMTGGMPPPRPSRGNFDRGRGRGRGFDRGRGRGDRGRGDRGRGDRGRGRGGGFDQRNQRGGRGDHGQDGGNRGGHAQQTDYRGNAHSFPDRHNNDRMDGQRQNSLPPKPNVEHSSSPPQPLPQQQYPGHQQYPSQTPNQQSYQFNGYTFQYGNAPPQHPPAPQAGYYNQQRSAQSPTGSIPPGAYVNPNFFQNQQTQSQWPQQQPQQQAMYGGWQGQQQAQQNQYPQPGAAQQQVPDLAEILKQFGGQQQPPR</sequence>
<protein>
    <submittedName>
        <fullName evidence="1">Uncharacterized protein</fullName>
    </submittedName>
</protein>
<name>A0ACC3MB11_9PEZI</name>
<comment type="caution">
    <text evidence="1">The sequence shown here is derived from an EMBL/GenBank/DDBJ whole genome shotgun (WGS) entry which is preliminary data.</text>
</comment>
<evidence type="ECO:0000313" key="2">
    <source>
        <dbReference type="Proteomes" id="UP001281147"/>
    </source>
</evidence>
<dbReference type="Proteomes" id="UP001281147">
    <property type="component" value="Unassembled WGS sequence"/>
</dbReference>